<evidence type="ECO:0000313" key="5">
    <source>
        <dbReference type="EMBL" id="SFJ01885.1"/>
    </source>
</evidence>
<dbReference type="GO" id="GO:0019433">
    <property type="term" value="P:triglyceride catabolic process"/>
    <property type="evidence" value="ECO:0007669"/>
    <property type="project" value="TreeGrafter"/>
</dbReference>
<protein>
    <submittedName>
        <fullName evidence="5">GDSL-like Lipase/Acylhydrolase family protein</fullName>
    </submittedName>
</protein>
<dbReference type="AlphaFoldDB" id="A0A1I3MYN9"/>
<evidence type="ECO:0000256" key="1">
    <source>
        <dbReference type="PIRSR" id="PIRSR637460-1"/>
    </source>
</evidence>
<dbReference type="OrthoDB" id="5503950at2"/>
<evidence type="ECO:0000256" key="3">
    <source>
        <dbReference type="SAM" id="SignalP"/>
    </source>
</evidence>
<feature type="chain" id="PRO_5011589580" evidence="3">
    <location>
        <begin position="28"/>
        <end position="259"/>
    </location>
</feature>
<feature type="disulfide bond" evidence="2">
    <location>
        <begin position="176"/>
        <end position="223"/>
    </location>
</feature>
<name>A0A1I3MYN9_9PSEU</name>
<dbReference type="SUPFAM" id="SSF52266">
    <property type="entry name" value="SGNH hydrolase"/>
    <property type="match status" value="1"/>
</dbReference>
<dbReference type="PANTHER" id="PTHR37981:SF1">
    <property type="entry name" value="SGNH HYDROLASE-TYPE ESTERASE DOMAIN-CONTAINING PROTEIN"/>
    <property type="match status" value="1"/>
</dbReference>
<gene>
    <name evidence="5" type="ORF">SAMN05421835_102520</name>
</gene>
<evidence type="ECO:0000259" key="4">
    <source>
        <dbReference type="Pfam" id="PF13472"/>
    </source>
</evidence>
<dbReference type="RefSeq" id="WP_091504796.1">
    <property type="nucleotide sequence ID" value="NZ_FORP01000002.1"/>
</dbReference>
<dbReference type="STRING" id="115433.SAMN05421835_102520"/>
<sequence length="259" mass="26387">MTTARRTFAALTAAVLVALGFTTAAQADTVDYVALGDSYSAGVGAGSYTNADCKRSAVAYPELYAQNSGAKLNFQACTGATTTDVTAKQLDALSASTALVSISVGGSDAGFTDVMQECVLGGDAACQAAVDKAVDYVHNTLPGQLDGLYSAIRVKAPQAKVVVLGYPHIYQLGTSCAFAPSDGSRGLINGAADELDAVIGKAAANAGFAFADVRPAFTGHEACASEAWLNNVVFPLDESFHPNVTGQASGYYPAFTGAL</sequence>
<proteinExistence type="predicted"/>
<feature type="active site" description="Nucleophile" evidence="1">
    <location>
        <position position="38"/>
    </location>
</feature>
<keyword evidence="2" id="KW-1015">Disulfide bond</keyword>
<keyword evidence="6" id="KW-1185">Reference proteome</keyword>
<dbReference type="InterPro" id="IPR013830">
    <property type="entry name" value="SGNH_hydro"/>
</dbReference>
<dbReference type="Proteomes" id="UP000199025">
    <property type="component" value="Unassembled WGS sequence"/>
</dbReference>
<dbReference type="EMBL" id="FORP01000002">
    <property type="protein sequence ID" value="SFJ01885.1"/>
    <property type="molecule type" value="Genomic_DNA"/>
</dbReference>
<keyword evidence="3" id="KW-0732">Signal</keyword>
<dbReference type="Pfam" id="PF13472">
    <property type="entry name" value="Lipase_GDSL_2"/>
    <property type="match status" value="1"/>
</dbReference>
<dbReference type="PANTHER" id="PTHR37981">
    <property type="entry name" value="LIPASE 2"/>
    <property type="match status" value="1"/>
</dbReference>
<feature type="domain" description="SGNH hydrolase-type esterase" evidence="4">
    <location>
        <begin position="34"/>
        <end position="248"/>
    </location>
</feature>
<evidence type="ECO:0000313" key="6">
    <source>
        <dbReference type="Proteomes" id="UP000199025"/>
    </source>
</evidence>
<dbReference type="Gene3D" id="3.40.50.1110">
    <property type="entry name" value="SGNH hydrolase"/>
    <property type="match status" value="1"/>
</dbReference>
<dbReference type="InterPro" id="IPR036514">
    <property type="entry name" value="SGNH_hydro_sf"/>
</dbReference>
<dbReference type="PROSITE" id="PS51318">
    <property type="entry name" value="TAT"/>
    <property type="match status" value="1"/>
</dbReference>
<feature type="signal peptide" evidence="3">
    <location>
        <begin position="1"/>
        <end position="27"/>
    </location>
</feature>
<keyword evidence="5" id="KW-0378">Hydrolase</keyword>
<reference evidence="5 6" key="1">
    <citation type="submission" date="2016-10" db="EMBL/GenBank/DDBJ databases">
        <authorList>
            <person name="de Groot N.N."/>
        </authorList>
    </citation>
    <scope>NUCLEOTIDE SEQUENCE [LARGE SCALE GENOMIC DNA]</scope>
    <source>
        <strain evidence="5 6">DSM 44468</strain>
    </source>
</reference>
<evidence type="ECO:0000256" key="2">
    <source>
        <dbReference type="PIRSR" id="PIRSR637460-2"/>
    </source>
</evidence>
<dbReference type="GO" id="GO:0004806">
    <property type="term" value="F:triacylglycerol lipase activity"/>
    <property type="evidence" value="ECO:0007669"/>
    <property type="project" value="TreeGrafter"/>
</dbReference>
<dbReference type="InterPro" id="IPR006311">
    <property type="entry name" value="TAT_signal"/>
</dbReference>
<dbReference type="InterPro" id="IPR037460">
    <property type="entry name" value="SEST-like"/>
</dbReference>
<accession>A0A1I3MYN9</accession>
<feature type="disulfide bond" evidence="2">
    <location>
        <begin position="118"/>
        <end position="126"/>
    </location>
</feature>
<organism evidence="5 6">
    <name type="scientific">Amycolatopsis sacchari</name>
    <dbReference type="NCBI Taxonomy" id="115433"/>
    <lineage>
        <taxon>Bacteria</taxon>
        <taxon>Bacillati</taxon>
        <taxon>Actinomycetota</taxon>
        <taxon>Actinomycetes</taxon>
        <taxon>Pseudonocardiales</taxon>
        <taxon>Pseudonocardiaceae</taxon>
        <taxon>Amycolatopsis</taxon>
    </lineage>
</organism>
<dbReference type="CDD" id="cd01823">
    <property type="entry name" value="SEST_like"/>
    <property type="match status" value="1"/>
</dbReference>
<feature type="disulfide bond" evidence="2">
    <location>
        <begin position="53"/>
        <end position="77"/>
    </location>
</feature>
<feature type="active site" evidence="1">
    <location>
        <position position="241"/>
    </location>
</feature>